<dbReference type="EMBL" id="DABHAO010000097">
    <property type="protein sequence ID" value="HAJ1083137.1"/>
    <property type="molecule type" value="Genomic_DNA"/>
</dbReference>
<dbReference type="AlphaFoldDB" id="A0A768PEP1"/>
<comment type="caution">
    <text evidence="2">The sequence shown here is derived from an EMBL/GenBank/DDBJ whole genome shotgun (WGS) entry which is preliminary data.</text>
</comment>
<protein>
    <submittedName>
        <fullName evidence="2">Type IV secretion protein Rhs</fullName>
    </submittedName>
</protein>
<sequence>RRSGRKRPVNSTPLPYFPLTPPALFQPQRSPTHCPVPNTAPTGASVFRRCG</sequence>
<feature type="non-terminal residue" evidence="2">
    <location>
        <position position="1"/>
    </location>
</feature>
<gene>
    <name evidence="2" type="ORF">HL589_21830</name>
    <name evidence="3" type="ORF">HL610_24725</name>
</gene>
<reference evidence="2" key="2">
    <citation type="submission" date="2019-09" db="EMBL/GenBank/DDBJ databases">
        <authorList>
            <consortium name="NCBI Pathogen Detection Project"/>
        </authorList>
    </citation>
    <scope>NUCLEOTIDE SEQUENCE</scope>
    <source>
        <strain evidence="3">EC00592</strain>
        <strain evidence="2">EC00606</strain>
    </source>
</reference>
<name>A0A768PEP1_ECOLX</name>
<evidence type="ECO:0000256" key="1">
    <source>
        <dbReference type="SAM" id="MobiDB-lite"/>
    </source>
</evidence>
<dbReference type="EMBL" id="DABGZT010000050">
    <property type="protein sequence ID" value="HAJ0943134.1"/>
    <property type="molecule type" value="Genomic_DNA"/>
</dbReference>
<feature type="region of interest" description="Disordered" evidence="1">
    <location>
        <begin position="1"/>
        <end position="22"/>
    </location>
</feature>
<reference evidence="2" key="1">
    <citation type="journal article" date="2018" name="Genome Biol.">
        <title>SKESA: strategic k-mer extension for scrupulous assemblies.</title>
        <authorList>
            <person name="Souvorov A."/>
            <person name="Agarwala R."/>
            <person name="Lipman D.J."/>
        </authorList>
    </citation>
    <scope>NUCLEOTIDE SEQUENCE</scope>
    <source>
        <strain evidence="3">EC00592</strain>
        <strain evidence="2">EC00606</strain>
    </source>
</reference>
<proteinExistence type="predicted"/>
<evidence type="ECO:0000313" key="2">
    <source>
        <dbReference type="EMBL" id="HAJ0943134.1"/>
    </source>
</evidence>
<evidence type="ECO:0000313" key="3">
    <source>
        <dbReference type="EMBL" id="HAJ1083137.1"/>
    </source>
</evidence>
<organism evidence="2">
    <name type="scientific">Escherichia coli</name>
    <dbReference type="NCBI Taxonomy" id="562"/>
    <lineage>
        <taxon>Bacteria</taxon>
        <taxon>Pseudomonadati</taxon>
        <taxon>Pseudomonadota</taxon>
        <taxon>Gammaproteobacteria</taxon>
        <taxon>Enterobacterales</taxon>
        <taxon>Enterobacteriaceae</taxon>
        <taxon>Escherichia</taxon>
    </lineage>
</organism>
<accession>A0A768PEP1</accession>